<dbReference type="InterPro" id="IPR001789">
    <property type="entry name" value="Sig_transdc_resp-reg_receiver"/>
</dbReference>
<dbReference type="PROSITE" id="PS51755">
    <property type="entry name" value="OMPR_PHOB"/>
    <property type="match status" value="1"/>
</dbReference>
<dbReference type="InterPro" id="IPR039420">
    <property type="entry name" value="WalR-like"/>
</dbReference>
<dbReference type="InterPro" id="IPR016032">
    <property type="entry name" value="Sig_transdc_resp-reg_C-effctor"/>
</dbReference>
<feature type="domain" description="Response regulatory" evidence="4">
    <location>
        <begin position="8"/>
        <end position="121"/>
    </location>
</feature>
<evidence type="ECO:0000259" key="4">
    <source>
        <dbReference type="PROSITE" id="PS50110"/>
    </source>
</evidence>
<dbReference type="Gene3D" id="6.10.250.690">
    <property type="match status" value="1"/>
</dbReference>
<evidence type="ECO:0000259" key="5">
    <source>
        <dbReference type="PROSITE" id="PS51755"/>
    </source>
</evidence>
<evidence type="ECO:0000256" key="3">
    <source>
        <dbReference type="PROSITE-ProRule" id="PRU01091"/>
    </source>
</evidence>
<dbReference type="InterPro" id="IPR011006">
    <property type="entry name" value="CheY-like_superfamily"/>
</dbReference>
<dbReference type="GO" id="GO:0000976">
    <property type="term" value="F:transcription cis-regulatory region binding"/>
    <property type="evidence" value="ECO:0007669"/>
    <property type="project" value="TreeGrafter"/>
</dbReference>
<dbReference type="GO" id="GO:0005829">
    <property type="term" value="C:cytosol"/>
    <property type="evidence" value="ECO:0007669"/>
    <property type="project" value="TreeGrafter"/>
</dbReference>
<evidence type="ECO:0000256" key="2">
    <source>
        <dbReference type="PROSITE-ProRule" id="PRU00169"/>
    </source>
</evidence>
<dbReference type="SUPFAM" id="SSF52172">
    <property type="entry name" value="CheY-like"/>
    <property type="match status" value="1"/>
</dbReference>
<dbReference type="InterPro" id="IPR036388">
    <property type="entry name" value="WH-like_DNA-bd_sf"/>
</dbReference>
<feature type="modified residue" description="4-aspartylphosphate" evidence="2">
    <location>
        <position position="57"/>
    </location>
</feature>
<dbReference type="EMBL" id="AP023086">
    <property type="protein sequence ID" value="BCD99672.1"/>
    <property type="molecule type" value="Genomic_DNA"/>
</dbReference>
<keyword evidence="7" id="KW-1185">Reference proteome</keyword>
<dbReference type="SMART" id="SM00862">
    <property type="entry name" value="Trans_reg_C"/>
    <property type="match status" value="1"/>
</dbReference>
<dbReference type="Proteomes" id="UP001320119">
    <property type="component" value="Chromosome"/>
</dbReference>
<dbReference type="Gene3D" id="1.10.10.10">
    <property type="entry name" value="Winged helix-like DNA-binding domain superfamily/Winged helix DNA-binding domain"/>
    <property type="match status" value="1"/>
</dbReference>
<dbReference type="InterPro" id="IPR001867">
    <property type="entry name" value="OmpR/PhoB-type_DNA-bd"/>
</dbReference>
<feature type="DNA-binding region" description="OmpR/PhoB-type" evidence="3">
    <location>
        <begin position="130"/>
        <end position="228"/>
    </location>
</feature>
<dbReference type="PROSITE" id="PS50110">
    <property type="entry name" value="RESPONSE_REGULATORY"/>
    <property type="match status" value="1"/>
</dbReference>
<gene>
    <name evidence="6" type="ORF">MARGE09_P3874</name>
</gene>
<keyword evidence="2" id="KW-0597">Phosphoprotein</keyword>
<feature type="domain" description="OmpR/PhoB-type" evidence="5">
    <location>
        <begin position="130"/>
        <end position="228"/>
    </location>
</feature>
<dbReference type="Pfam" id="PF00072">
    <property type="entry name" value="Response_reg"/>
    <property type="match status" value="1"/>
</dbReference>
<dbReference type="PANTHER" id="PTHR48111:SF47">
    <property type="entry name" value="TRANSCRIPTIONAL REGULATORY PROTEIN RSTA"/>
    <property type="match status" value="1"/>
</dbReference>
<proteinExistence type="predicted"/>
<dbReference type="AlphaFoldDB" id="A0AAN1WLE7"/>
<protein>
    <submittedName>
        <fullName evidence="6">Two-component system, OmpR family, response regulator RstA</fullName>
    </submittedName>
</protein>
<dbReference type="PANTHER" id="PTHR48111">
    <property type="entry name" value="REGULATOR OF RPOS"/>
    <property type="match status" value="1"/>
</dbReference>
<dbReference type="GO" id="GO:0006355">
    <property type="term" value="P:regulation of DNA-templated transcription"/>
    <property type="evidence" value="ECO:0007669"/>
    <property type="project" value="InterPro"/>
</dbReference>
<dbReference type="Gene3D" id="3.40.50.2300">
    <property type="match status" value="1"/>
</dbReference>
<dbReference type="RefSeq" id="WP_236984935.1">
    <property type="nucleotide sequence ID" value="NZ_AP023086.1"/>
</dbReference>
<evidence type="ECO:0000313" key="6">
    <source>
        <dbReference type="EMBL" id="BCD99672.1"/>
    </source>
</evidence>
<accession>A0AAN1WLE7</accession>
<dbReference type="CDD" id="cd00383">
    <property type="entry name" value="trans_reg_C"/>
    <property type="match status" value="1"/>
</dbReference>
<sequence length="229" mass="25582">MNTHDASHLLIVEDDPSLAQWVKDYLESHHYQVTLLLSGAGAIDMIRDLKPDLVILDIMLPGKNGFDICKEARQFYQCPILMMTACNDEVDEVLCLELGADDYLIKPVRPRAMLARIQSLLRRAKPMGAGTELNCGSLLLDSTQKVVLKGGTKLPVSNNEFDVLWSLILHAGQVVSRADLVSELRGFDYDGFDRSIDIRISRLRKKLADAKAEVSITTIWGKGYLLKPE</sequence>
<dbReference type="GO" id="GO:0000156">
    <property type="term" value="F:phosphorelay response regulator activity"/>
    <property type="evidence" value="ECO:0007669"/>
    <property type="project" value="TreeGrafter"/>
</dbReference>
<dbReference type="SMART" id="SM00448">
    <property type="entry name" value="REC"/>
    <property type="match status" value="1"/>
</dbReference>
<dbReference type="GO" id="GO:0032993">
    <property type="term" value="C:protein-DNA complex"/>
    <property type="evidence" value="ECO:0007669"/>
    <property type="project" value="TreeGrafter"/>
</dbReference>
<dbReference type="SUPFAM" id="SSF46894">
    <property type="entry name" value="C-terminal effector domain of the bipartite response regulators"/>
    <property type="match status" value="1"/>
</dbReference>
<dbReference type="Pfam" id="PF00486">
    <property type="entry name" value="Trans_reg_C"/>
    <property type="match status" value="1"/>
</dbReference>
<reference evidence="6 7" key="1">
    <citation type="journal article" date="2022" name="IScience">
        <title>An ultrasensitive nanofiber-based assay for enzymatic hydrolysis and deep-sea microbial degradation of cellulose.</title>
        <authorList>
            <person name="Tsudome M."/>
            <person name="Tachioka M."/>
            <person name="Miyazaki M."/>
            <person name="Uchimura K."/>
            <person name="Tsuda M."/>
            <person name="Takaki Y."/>
            <person name="Deguchi S."/>
        </authorList>
    </citation>
    <scope>NUCLEOTIDE SEQUENCE [LARGE SCALE GENOMIC DNA]</scope>
    <source>
        <strain evidence="6 7">GE09</strain>
    </source>
</reference>
<organism evidence="6 7">
    <name type="scientific">Marinagarivorans cellulosilyticus</name>
    <dbReference type="NCBI Taxonomy" id="2721545"/>
    <lineage>
        <taxon>Bacteria</taxon>
        <taxon>Pseudomonadati</taxon>
        <taxon>Pseudomonadota</taxon>
        <taxon>Gammaproteobacteria</taxon>
        <taxon>Cellvibrionales</taxon>
        <taxon>Cellvibrionaceae</taxon>
        <taxon>Marinagarivorans</taxon>
    </lineage>
</organism>
<keyword evidence="1 3" id="KW-0238">DNA-binding</keyword>
<evidence type="ECO:0000313" key="7">
    <source>
        <dbReference type="Proteomes" id="UP001320119"/>
    </source>
</evidence>
<name>A0AAN1WLE7_9GAMM</name>
<evidence type="ECO:0000256" key="1">
    <source>
        <dbReference type="ARBA" id="ARBA00023125"/>
    </source>
</evidence>
<dbReference type="KEGG" id="marq:MARGE09_P3874"/>